<organism evidence="2 3">
    <name type="scientific">Chitinophaga dinghuensis</name>
    <dbReference type="NCBI Taxonomy" id="1539050"/>
    <lineage>
        <taxon>Bacteria</taxon>
        <taxon>Pseudomonadati</taxon>
        <taxon>Bacteroidota</taxon>
        <taxon>Chitinophagia</taxon>
        <taxon>Chitinophagales</taxon>
        <taxon>Chitinophagaceae</taxon>
        <taxon>Chitinophaga</taxon>
    </lineage>
</organism>
<dbReference type="RefSeq" id="WP_111593075.1">
    <property type="nucleotide sequence ID" value="NZ_QLMA01000005.1"/>
</dbReference>
<dbReference type="AlphaFoldDB" id="A0A327W4Z9"/>
<dbReference type="Proteomes" id="UP000249819">
    <property type="component" value="Unassembled WGS sequence"/>
</dbReference>
<sequence>MTATEFEQFWAASYGPTPPISFLFKWDFPERWFRIHSLPEAQRYAASEADWQELLHRQNTLLTDLMGADAPILLVTGEFTDTAAPVPTELSPFLSDISFTTATPILLETNHFPEDTQYYPMFNESTWQSGKYDVLLRAIADDNLRAFFISREYPCIVAPYDGGVDIILKDSATRDVVREKYTAWLSERADGL</sequence>
<evidence type="ECO:0000313" key="2">
    <source>
        <dbReference type="EMBL" id="RAJ80048.1"/>
    </source>
</evidence>
<dbReference type="EMBL" id="QLMA01000005">
    <property type="protein sequence ID" value="RAJ80048.1"/>
    <property type="molecule type" value="Genomic_DNA"/>
</dbReference>
<accession>A0A327W4Z9</accession>
<keyword evidence="3" id="KW-1185">Reference proteome</keyword>
<name>A0A327W4Z9_9BACT</name>
<proteinExistence type="predicted"/>
<evidence type="ECO:0000313" key="3">
    <source>
        <dbReference type="Proteomes" id="UP000249819"/>
    </source>
</evidence>
<reference evidence="2 3" key="1">
    <citation type="submission" date="2018-06" db="EMBL/GenBank/DDBJ databases">
        <title>Genomic Encyclopedia of Archaeal and Bacterial Type Strains, Phase II (KMG-II): from individual species to whole genera.</title>
        <authorList>
            <person name="Goeker M."/>
        </authorList>
    </citation>
    <scope>NUCLEOTIDE SEQUENCE [LARGE SCALE GENOMIC DNA]</scope>
    <source>
        <strain evidence="2 3">DSM 29821</strain>
    </source>
</reference>
<dbReference type="Pfam" id="PF13021">
    <property type="entry name" value="DUF3885"/>
    <property type="match status" value="1"/>
</dbReference>
<protein>
    <recommendedName>
        <fullName evidence="1">DUF3885 domain-containing protein</fullName>
    </recommendedName>
</protein>
<gene>
    <name evidence="2" type="ORF">CLV59_105155</name>
</gene>
<dbReference type="OrthoDB" id="8783685at2"/>
<evidence type="ECO:0000259" key="1">
    <source>
        <dbReference type="Pfam" id="PF13021"/>
    </source>
</evidence>
<feature type="domain" description="DUF3885" evidence="1">
    <location>
        <begin position="23"/>
        <end position="188"/>
    </location>
</feature>
<comment type="caution">
    <text evidence="2">The sequence shown here is derived from an EMBL/GenBank/DDBJ whole genome shotgun (WGS) entry which is preliminary data.</text>
</comment>
<dbReference type="InterPro" id="IPR024976">
    <property type="entry name" value="DUF3885"/>
</dbReference>